<proteinExistence type="inferred from homology"/>
<dbReference type="GO" id="GO:0005694">
    <property type="term" value="C:chromosome"/>
    <property type="evidence" value="ECO:0007669"/>
    <property type="project" value="UniProtKB-SubCell"/>
</dbReference>
<dbReference type="GO" id="GO:0070579">
    <property type="term" value="F:DNA 5-methylcytosine dioxygenase activity"/>
    <property type="evidence" value="ECO:0007669"/>
    <property type="project" value="UniProtKB-UniRule"/>
</dbReference>
<dbReference type="STRING" id="32264.T1KWD1"/>
<name>T1KWD1_TETUR</name>
<dbReference type="Pfam" id="PF12851">
    <property type="entry name" value="Tet_JBP"/>
    <property type="match status" value="1"/>
</dbReference>
<dbReference type="eggNOG" id="ENOG502QURD">
    <property type="taxonomic scope" value="Eukaryota"/>
</dbReference>
<dbReference type="KEGG" id="tut:107367910"/>
<evidence type="ECO:0000313" key="14">
    <source>
        <dbReference type="EnsemblMetazoa" id="tetur24g01210.1"/>
    </source>
</evidence>
<comment type="subcellular location">
    <subcellularLocation>
        <location evidence="1">Chromosome</location>
    </subcellularLocation>
</comment>
<organism evidence="14 15">
    <name type="scientific">Tetranychus urticae</name>
    <name type="common">Two-spotted spider mite</name>
    <dbReference type="NCBI Taxonomy" id="32264"/>
    <lineage>
        <taxon>Eukaryota</taxon>
        <taxon>Metazoa</taxon>
        <taxon>Ecdysozoa</taxon>
        <taxon>Arthropoda</taxon>
        <taxon>Chelicerata</taxon>
        <taxon>Arachnida</taxon>
        <taxon>Acari</taxon>
        <taxon>Acariformes</taxon>
        <taxon>Trombidiformes</taxon>
        <taxon>Prostigmata</taxon>
        <taxon>Eleutherengona</taxon>
        <taxon>Raphignathae</taxon>
        <taxon>Tetranychoidea</taxon>
        <taxon>Tetranychidae</taxon>
        <taxon>Tetranychus</taxon>
    </lineage>
</organism>
<feature type="domain" description="Methylcytosine dioxygenase TET1-3 oxygenase" evidence="13">
    <location>
        <begin position="1"/>
        <end position="255"/>
    </location>
</feature>
<comment type="cofactor">
    <cofactor evidence="11">
        <name>Zn(2+)</name>
        <dbReference type="ChEBI" id="CHEBI:29105"/>
    </cofactor>
    <text evidence="11">The zinc ions have a structural role.</text>
</comment>
<keyword evidence="5 11" id="KW-0862">Zinc</keyword>
<protein>
    <recommendedName>
        <fullName evidence="11">Methylcytosine dioxygenase TET</fullName>
        <ecNumber evidence="11">1.14.11.80</ecNumber>
    </recommendedName>
</protein>
<comment type="catalytic activity">
    <reaction evidence="11">
        <text>a 5-methyl-2'-deoxycytidine in DNA + 2-oxoglutarate + O2 = a 5-hydroxymethyl-2'-deoxycytidine in DNA + succinate + CO2</text>
        <dbReference type="Rhea" id="RHEA:52636"/>
        <dbReference type="Rhea" id="RHEA-COMP:11370"/>
        <dbReference type="Rhea" id="RHEA-COMP:13315"/>
        <dbReference type="ChEBI" id="CHEBI:15379"/>
        <dbReference type="ChEBI" id="CHEBI:16526"/>
        <dbReference type="ChEBI" id="CHEBI:16810"/>
        <dbReference type="ChEBI" id="CHEBI:30031"/>
        <dbReference type="ChEBI" id="CHEBI:85454"/>
        <dbReference type="ChEBI" id="CHEBI:136731"/>
        <dbReference type="EC" id="1.14.11.80"/>
    </reaction>
</comment>
<keyword evidence="6 11" id="KW-0223">Dioxygenase</keyword>
<evidence type="ECO:0000256" key="12">
    <source>
        <dbReference type="SAM" id="MobiDB-lite"/>
    </source>
</evidence>
<dbReference type="EC" id="1.14.11.80" evidence="11"/>
<comment type="catalytic activity">
    <reaction evidence="10 11">
        <text>a 5-hydroxymethyl-2'-deoxycytidine in DNA + 2-oxoglutarate + O2 = a 5-formyl-2'-deoxycytidine in DNA + succinate + CO2 + H2O</text>
        <dbReference type="Rhea" id="RHEA:53828"/>
        <dbReference type="Rhea" id="RHEA-COMP:13315"/>
        <dbReference type="Rhea" id="RHEA-COMP:13656"/>
        <dbReference type="ChEBI" id="CHEBI:15377"/>
        <dbReference type="ChEBI" id="CHEBI:15379"/>
        <dbReference type="ChEBI" id="CHEBI:16526"/>
        <dbReference type="ChEBI" id="CHEBI:16810"/>
        <dbReference type="ChEBI" id="CHEBI:30031"/>
        <dbReference type="ChEBI" id="CHEBI:136731"/>
        <dbReference type="ChEBI" id="CHEBI:137731"/>
        <dbReference type="EC" id="1.14.11.80"/>
    </reaction>
</comment>
<feature type="region of interest" description="Disordered" evidence="12">
    <location>
        <begin position="135"/>
        <end position="165"/>
    </location>
</feature>
<comment type="similarity">
    <text evidence="2 11">Belongs to the TET family.</text>
</comment>
<gene>
    <name evidence="14" type="primary">107367910</name>
</gene>
<dbReference type="AlphaFoldDB" id="T1KWD1"/>
<dbReference type="HOGENOM" id="CLU_1035586_0_0_1"/>
<evidence type="ECO:0000256" key="9">
    <source>
        <dbReference type="ARBA" id="ARBA00047840"/>
    </source>
</evidence>
<dbReference type="OrthoDB" id="8854879at2759"/>
<sequence length="269" mass="30267">MASHVGQTCKKLIPEAFSQLVKSGEGSSCRIGLDPERPFSSVTACLDFVAHNHRDNHNVQNDITAVVNLLRNPINQWLSTGNKESQYHVLPCYLVDLKGRAKANGLQILTKFPVLKRLRSTPLLSRRKCQRLKKKTLRRSFPEKRNTDNKGSSSAGPRSTNGKSVSIFSTQNKPVLRFPAENQLKDPNHKGYIYQFESDNEDSCLDPRMGGVGIALEHGSILIECAKHEMHSTTPLRHPNRLQPNRLSLVFYQHKNLDKPNHGSVDDQD</sequence>
<evidence type="ECO:0000313" key="15">
    <source>
        <dbReference type="Proteomes" id="UP000015104"/>
    </source>
</evidence>
<dbReference type="Proteomes" id="UP000015104">
    <property type="component" value="Unassembled WGS sequence"/>
</dbReference>
<dbReference type="GO" id="GO:0008270">
    <property type="term" value="F:zinc ion binding"/>
    <property type="evidence" value="ECO:0007669"/>
    <property type="project" value="UniProtKB-UniRule"/>
</dbReference>
<dbReference type="GO" id="GO:0141166">
    <property type="term" value="P:chromosomal 5-methylcytosine DNA demethylation pathway"/>
    <property type="evidence" value="ECO:0007669"/>
    <property type="project" value="UniProtKB-UniRule"/>
</dbReference>
<evidence type="ECO:0000259" key="13">
    <source>
        <dbReference type="SMART" id="SM01333"/>
    </source>
</evidence>
<evidence type="ECO:0000256" key="11">
    <source>
        <dbReference type="RuleBase" id="RU367064"/>
    </source>
</evidence>
<dbReference type="PANTHER" id="PTHR23358:SF6">
    <property type="entry name" value="METHYLCYTOSINE DIOXYGENASE TET"/>
    <property type="match status" value="1"/>
</dbReference>
<reference evidence="15" key="1">
    <citation type="submission" date="2011-08" db="EMBL/GenBank/DDBJ databases">
        <authorList>
            <person name="Rombauts S."/>
        </authorList>
    </citation>
    <scope>NUCLEOTIDE SEQUENCE</scope>
    <source>
        <strain evidence="15">London</strain>
    </source>
</reference>
<accession>T1KWD1</accession>
<dbReference type="InterPro" id="IPR024779">
    <property type="entry name" value="2OGFeDO_JBP1/TET_oxygenase_dom"/>
</dbReference>
<dbReference type="GO" id="GO:0005634">
    <property type="term" value="C:nucleus"/>
    <property type="evidence" value="ECO:0007669"/>
    <property type="project" value="UniProtKB-UniRule"/>
</dbReference>
<keyword evidence="8 11" id="KW-0408">Iron</keyword>
<dbReference type="SMART" id="SM01333">
    <property type="entry name" value="Tet_JBP"/>
    <property type="match status" value="1"/>
</dbReference>
<dbReference type="EMBL" id="CAEY01000641">
    <property type="status" value="NOT_ANNOTATED_CDS"/>
    <property type="molecule type" value="Genomic_DNA"/>
</dbReference>
<comment type="cofactor">
    <cofactor evidence="11">
        <name>Fe(2+)</name>
        <dbReference type="ChEBI" id="CHEBI:29033"/>
    </cofactor>
    <text evidence="11">Binds 1 Fe(2+) ion per subunit.</text>
</comment>
<evidence type="ECO:0000256" key="6">
    <source>
        <dbReference type="ARBA" id="ARBA00022964"/>
    </source>
</evidence>
<evidence type="ECO:0000256" key="10">
    <source>
        <dbReference type="ARBA" id="ARBA00049431"/>
    </source>
</evidence>
<evidence type="ECO:0000256" key="7">
    <source>
        <dbReference type="ARBA" id="ARBA00023002"/>
    </source>
</evidence>
<keyword evidence="15" id="KW-1185">Reference proteome</keyword>
<dbReference type="GO" id="GO:0045944">
    <property type="term" value="P:positive regulation of transcription by RNA polymerase II"/>
    <property type="evidence" value="ECO:0007669"/>
    <property type="project" value="TreeGrafter"/>
</dbReference>
<dbReference type="EnsemblMetazoa" id="tetur24g01210.1">
    <property type="protein sequence ID" value="tetur24g01210.1"/>
    <property type="gene ID" value="tetur24g01210"/>
</dbReference>
<keyword evidence="7 11" id="KW-0560">Oxidoreductase</keyword>
<reference evidence="14" key="2">
    <citation type="submission" date="2015-06" db="UniProtKB">
        <authorList>
            <consortium name="EnsemblMetazoa"/>
        </authorList>
    </citation>
    <scope>IDENTIFICATION</scope>
</reference>
<comment type="function">
    <text evidence="11">Dioxygenase that catalyzes the conversion of the modified genomic base 5-methylcytosine (5mC) into 5-hydroxymethylcytosine (5hmC) and plays a key role in epigenetic chromatin reprogramming during embryonic development.</text>
</comment>
<evidence type="ECO:0000256" key="3">
    <source>
        <dbReference type="ARBA" id="ARBA00022454"/>
    </source>
</evidence>
<comment type="catalytic activity">
    <reaction evidence="9 11">
        <text>a 5-formyl-2'-deoxycytidine in DNA + 2-oxoglutarate + O2 = a 5-carboxyl-2'-deoxycytidine in DNA + succinate + CO2 + H(+)</text>
        <dbReference type="Rhea" id="RHEA:53832"/>
        <dbReference type="Rhea" id="RHEA-COMP:13656"/>
        <dbReference type="Rhea" id="RHEA-COMP:13657"/>
        <dbReference type="ChEBI" id="CHEBI:15378"/>
        <dbReference type="ChEBI" id="CHEBI:15379"/>
        <dbReference type="ChEBI" id="CHEBI:16526"/>
        <dbReference type="ChEBI" id="CHEBI:16810"/>
        <dbReference type="ChEBI" id="CHEBI:30031"/>
        <dbReference type="ChEBI" id="CHEBI:137731"/>
        <dbReference type="ChEBI" id="CHEBI:137732"/>
        <dbReference type="EC" id="1.14.11.80"/>
    </reaction>
</comment>
<evidence type="ECO:0000256" key="1">
    <source>
        <dbReference type="ARBA" id="ARBA00004286"/>
    </source>
</evidence>
<dbReference type="PANTHER" id="PTHR23358">
    <property type="entry name" value="METHYLCYTOSINE DIOXYGENASE TET"/>
    <property type="match status" value="1"/>
</dbReference>
<evidence type="ECO:0000256" key="8">
    <source>
        <dbReference type="ARBA" id="ARBA00023004"/>
    </source>
</evidence>
<feature type="compositionally biased region" description="Polar residues" evidence="12">
    <location>
        <begin position="149"/>
        <end position="165"/>
    </location>
</feature>
<keyword evidence="4 11" id="KW-0479">Metal-binding</keyword>
<keyword evidence="3" id="KW-0158">Chromosome</keyword>
<evidence type="ECO:0000256" key="5">
    <source>
        <dbReference type="ARBA" id="ARBA00022833"/>
    </source>
</evidence>
<dbReference type="GO" id="GO:0040029">
    <property type="term" value="P:epigenetic regulation of gene expression"/>
    <property type="evidence" value="ECO:0007669"/>
    <property type="project" value="InterPro"/>
</dbReference>
<dbReference type="InterPro" id="IPR040175">
    <property type="entry name" value="TET1/2/3"/>
</dbReference>
<dbReference type="InterPro" id="IPR046942">
    <property type="entry name" value="TET_oxygenase"/>
</dbReference>
<evidence type="ECO:0000256" key="2">
    <source>
        <dbReference type="ARBA" id="ARBA00007502"/>
    </source>
</evidence>
<evidence type="ECO:0000256" key="4">
    <source>
        <dbReference type="ARBA" id="ARBA00022723"/>
    </source>
</evidence>